<dbReference type="GO" id="GO:0080120">
    <property type="term" value="P:CAAX-box protein maturation"/>
    <property type="evidence" value="ECO:0007669"/>
    <property type="project" value="UniProtKB-ARBA"/>
</dbReference>
<feature type="transmembrane region" description="Helical" evidence="1">
    <location>
        <begin position="195"/>
        <end position="216"/>
    </location>
</feature>
<keyword evidence="4" id="KW-1185">Reference proteome</keyword>
<feature type="domain" description="CAAX prenyl protease 2/Lysostaphin resistance protein A-like" evidence="2">
    <location>
        <begin position="122"/>
        <end position="208"/>
    </location>
</feature>
<dbReference type="InterPro" id="IPR052710">
    <property type="entry name" value="CAAX_protease"/>
</dbReference>
<feature type="transmembrane region" description="Helical" evidence="1">
    <location>
        <begin position="117"/>
        <end position="135"/>
    </location>
</feature>
<dbReference type="GO" id="GO:0004175">
    <property type="term" value="F:endopeptidase activity"/>
    <property type="evidence" value="ECO:0007669"/>
    <property type="project" value="UniProtKB-ARBA"/>
</dbReference>
<gene>
    <name evidence="3" type="ORF">ATL39_2808</name>
</gene>
<proteinExistence type="predicted"/>
<keyword evidence="1" id="KW-0472">Membrane</keyword>
<evidence type="ECO:0000256" key="1">
    <source>
        <dbReference type="SAM" id="Phobius"/>
    </source>
</evidence>
<evidence type="ECO:0000313" key="4">
    <source>
        <dbReference type="Proteomes" id="UP000285120"/>
    </source>
</evidence>
<dbReference type="Proteomes" id="UP000285120">
    <property type="component" value="Unassembled WGS sequence"/>
</dbReference>
<dbReference type="AlphaFoldDB" id="A0A419V0G6"/>
<comment type="caution">
    <text evidence="3">The sequence shown here is derived from an EMBL/GenBank/DDBJ whole genome shotgun (WGS) entry which is preliminary data.</text>
</comment>
<evidence type="ECO:0000313" key="3">
    <source>
        <dbReference type="EMBL" id="RKD71411.1"/>
    </source>
</evidence>
<feature type="transmembrane region" description="Helical" evidence="1">
    <location>
        <begin position="37"/>
        <end position="57"/>
    </location>
</feature>
<name>A0A419V0G6_9BACL</name>
<dbReference type="EMBL" id="RAPK01000010">
    <property type="protein sequence ID" value="RKD71411.1"/>
    <property type="molecule type" value="Genomic_DNA"/>
</dbReference>
<dbReference type="PANTHER" id="PTHR36435:SF6">
    <property type="entry name" value="ABORTIVE INFECTION PROTEIN"/>
    <property type="match status" value="1"/>
</dbReference>
<dbReference type="InterPro" id="IPR003675">
    <property type="entry name" value="Rce1/LyrA-like_dom"/>
</dbReference>
<dbReference type="PANTHER" id="PTHR36435">
    <property type="entry name" value="SLR1288 PROTEIN"/>
    <property type="match status" value="1"/>
</dbReference>
<evidence type="ECO:0000259" key="2">
    <source>
        <dbReference type="Pfam" id="PF02517"/>
    </source>
</evidence>
<accession>A0A419V0G6</accession>
<dbReference type="Pfam" id="PF02517">
    <property type="entry name" value="Rce1-like"/>
    <property type="match status" value="1"/>
</dbReference>
<keyword evidence="1" id="KW-1133">Transmembrane helix</keyword>
<sequence>MNKRYWAILVTYIAMQLSGILGIPLLLATGMDTTQSVAVWSIFSFIAALVVMLLLLIPERKARPHPKLKRTTVGDAVLWSFLGILLAFVAQYVAVIIETALFNVEPGSENTQQIVEMVQMVPVFALVVAVVGPILEELVFRKVLFGALYRRMNFIFAALISSVIFAAVHLDFTHLLIYTAVGFTFSFLYVKTGRILVPIIAHVAMNAFVVVTQVIFADQLEEIIREAEQAALIIGGLFL</sequence>
<keyword evidence="1" id="KW-0812">Transmembrane</keyword>
<feature type="transmembrane region" description="Helical" evidence="1">
    <location>
        <begin position="156"/>
        <end position="189"/>
    </location>
</feature>
<protein>
    <recommendedName>
        <fullName evidence="2">CAAX prenyl protease 2/Lysostaphin resistance protein A-like domain-containing protein</fullName>
    </recommendedName>
</protein>
<dbReference type="RefSeq" id="WP_120193944.1">
    <property type="nucleotide sequence ID" value="NZ_RAPK01000010.1"/>
</dbReference>
<organism evidence="3 4">
    <name type="scientific">Sinobaca qinghaiensis</name>
    <dbReference type="NCBI Taxonomy" id="342944"/>
    <lineage>
        <taxon>Bacteria</taxon>
        <taxon>Bacillati</taxon>
        <taxon>Bacillota</taxon>
        <taxon>Bacilli</taxon>
        <taxon>Bacillales</taxon>
        <taxon>Sporolactobacillaceae</taxon>
        <taxon>Sinobaca</taxon>
    </lineage>
</organism>
<feature type="transmembrane region" description="Helical" evidence="1">
    <location>
        <begin position="7"/>
        <end position="31"/>
    </location>
</feature>
<dbReference type="OrthoDB" id="2194912at2"/>
<reference evidence="3 4" key="1">
    <citation type="submission" date="2018-09" db="EMBL/GenBank/DDBJ databases">
        <title>Genomic Encyclopedia of Archaeal and Bacterial Type Strains, Phase II (KMG-II): from individual species to whole genera.</title>
        <authorList>
            <person name="Goeker M."/>
        </authorList>
    </citation>
    <scope>NUCLEOTIDE SEQUENCE [LARGE SCALE GENOMIC DNA]</scope>
    <source>
        <strain evidence="3 4">DSM 17008</strain>
    </source>
</reference>
<feature type="transmembrane region" description="Helical" evidence="1">
    <location>
        <begin position="77"/>
        <end position="97"/>
    </location>
</feature>